<organism evidence="1 2">
    <name type="scientific">Hoeflea ulvae</name>
    <dbReference type="NCBI Taxonomy" id="2983764"/>
    <lineage>
        <taxon>Bacteria</taxon>
        <taxon>Pseudomonadati</taxon>
        <taxon>Pseudomonadota</taxon>
        <taxon>Alphaproteobacteria</taxon>
        <taxon>Hyphomicrobiales</taxon>
        <taxon>Rhizobiaceae</taxon>
        <taxon>Hoeflea</taxon>
    </lineage>
</organism>
<accession>A0ABT3YFC2</accession>
<name>A0ABT3YFC2_9HYPH</name>
<evidence type="ECO:0000313" key="2">
    <source>
        <dbReference type="Proteomes" id="UP001081283"/>
    </source>
</evidence>
<gene>
    <name evidence="1" type="ORF">OEG82_11260</name>
</gene>
<dbReference type="Proteomes" id="UP001081283">
    <property type="component" value="Unassembled WGS sequence"/>
</dbReference>
<protein>
    <submittedName>
        <fullName evidence="1">Uncharacterized protein</fullName>
    </submittedName>
</protein>
<proteinExistence type="predicted"/>
<keyword evidence="2" id="KW-1185">Reference proteome</keyword>
<dbReference type="RefSeq" id="WP_267612541.1">
    <property type="nucleotide sequence ID" value="NZ_JAOVZQ010000001.1"/>
</dbReference>
<comment type="caution">
    <text evidence="1">The sequence shown here is derived from an EMBL/GenBank/DDBJ whole genome shotgun (WGS) entry which is preliminary data.</text>
</comment>
<evidence type="ECO:0000313" key="1">
    <source>
        <dbReference type="EMBL" id="MCY0094601.1"/>
    </source>
</evidence>
<dbReference type="EMBL" id="JAOVZQ010000001">
    <property type="protein sequence ID" value="MCY0094601.1"/>
    <property type="molecule type" value="Genomic_DNA"/>
</dbReference>
<sequence length="149" mass="15930">MSVQINWLADIAGDARISSATVRLAAAAAGMAGPRGRYRGRMIALASAAQLSSRHAPDMLQDLAKRGFLRIHHCEGGRLDLEMIMPRDEAAPTSEKSFRQISGSIVGIDAKSKASIVAYIESEVDMVKLTIGRGDAEAIAAAIVLENRR</sequence>
<reference evidence="1" key="1">
    <citation type="submission" date="2022-10" db="EMBL/GenBank/DDBJ databases">
        <title>Hoeflea sp. J2-29, isolated from marine algae.</title>
        <authorList>
            <person name="Kristyanto S."/>
            <person name="Kim J.M."/>
            <person name="Jeon C.O."/>
        </authorList>
    </citation>
    <scope>NUCLEOTIDE SEQUENCE</scope>
    <source>
        <strain evidence="1">J2-29</strain>
    </source>
</reference>